<reference evidence="1" key="1">
    <citation type="submission" date="2019-08" db="EMBL/GenBank/DDBJ databases">
        <authorList>
            <consortium name="PulseNet: The National Subtyping Network for Foodborne Disease Surveillance"/>
            <person name="Tarr C.L."/>
            <person name="Trees E."/>
            <person name="Katz L.S."/>
            <person name="Carleton-Romer H.A."/>
            <person name="Stroika S."/>
            <person name="Kucerova Z."/>
            <person name="Roache K.F."/>
            <person name="Sabol A.L."/>
            <person name="Besser J."/>
            <person name="Gerner-Smidt P."/>
        </authorList>
    </citation>
    <scope>NUCLEOTIDE SEQUENCE</scope>
    <source>
        <strain evidence="1">PNUSAS086255</strain>
    </source>
</reference>
<comment type="caution">
    <text evidence="1">The sequence shown here is derived from an EMBL/GenBank/DDBJ whole genome shotgun (WGS) entry which is preliminary data.</text>
</comment>
<dbReference type="AlphaFoldDB" id="A0A5Y7LQ26"/>
<dbReference type="EMBL" id="AAJCBN010000024">
    <property type="protein sequence ID" value="ECK5072247.1"/>
    <property type="molecule type" value="Genomic_DNA"/>
</dbReference>
<accession>A0A5Y7LQ26</accession>
<organism evidence="1">
    <name type="scientific">Salmonella enterica</name>
    <name type="common">Salmonella choleraesuis</name>
    <dbReference type="NCBI Taxonomy" id="28901"/>
    <lineage>
        <taxon>Bacteria</taxon>
        <taxon>Pseudomonadati</taxon>
        <taxon>Pseudomonadota</taxon>
        <taxon>Gammaproteobacteria</taxon>
        <taxon>Enterobacterales</taxon>
        <taxon>Enterobacteriaceae</taxon>
        <taxon>Salmonella</taxon>
    </lineage>
</organism>
<evidence type="ECO:0000313" key="1">
    <source>
        <dbReference type="EMBL" id="ECK5072247.1"/>
    </source>
</evidence>
<dbReference type="Pfam" id="PF13973">
    <property type="entry name" value="DUF4222"/>
    <property type="match status" value="1"/>
</dbReference>
<gene>
    <name evidence="1" type="ORF">FRK98_10910</name>
</gene>
<name>A0A5Y7LQ26_SALER</name>
<dbReference type="InterPro" id="IPR025317">
    <property type="entry name" value="DUF4222"/>
</dbReference>
<sequence length="68" mass="8013">MFDISELPCPQQHYIDDHGTRITVISVEEKRVVFMRDGYPYPCMRPMYNFLARFQKIQARQDETSVGG</sequence>
<protein>
    <submittedName>
        <fullName evidence="1">DUF4222 domain-containing protein</fullName>
    </submittedName>
</protein>
<proteinExistence type="predicted"/>